<protein>
    <recommendedName>
        <fullName evidence="4 9">Guanine deaminase</fullName>
        <shortName evidence="9">Guanase</shortName>
        <ecNumber evidence="3 9">3.5.4.3</ecNumber>
    </recommendedName>
    <alternativeName>
        <fullName evidence="9">Guanine aminohydrolase</fullName>
    </alternativeName>
</protein>
<evidence type="ECO:0000256" key="5">
    <source>
        <dbReference type="ARBA" id="ARBA00022723"/>
    </source>
</evidence>
<evidence type="ECO:0000259" key="10">
    <source>
        <dbReference type="Pfam" id="PF01979"/>
    </source>
</evidence>
<evidence type="ECO:0000256" key="4">
    <source>
        <dbReference type="ARBA" id="ARBA00014514"/>
    </source>
</evidence>
<feature type="domain" description="Amidohydrolase-related" evidence="10">
    <location>
        <begin position="69"/>
        <end position="435"/>
    </location>
</feature>
<dbReference type="SUPFAM" id="SSF51556">
    <property type="entry name" value="Metallo-dependent hydrolases"/>
    <property type="match status" value="1"/>
</dbReference>
<evidence type="ECO:0000313" key="11">
    <source>
        <dbReference type="EMBL" id="CAG9853630.1"/>
    </source>
</evidence>
<dbReference type="OrthoDB" id="194468at2759"/>
<comment type="function">
    <text evidence="9">Catalyzes the hydrolytic deamination of guanine, producing xanthine and ammonia.</text>
</comment>
<accession>A0A9N9TDB9</accession>
<evidence type="ECO:0000256" key="3">
    <source>
        <dbReference type="ARBA" id="ARBA00012781"/>
    </source>
</evidence>
<keyword evidence="12" id="KW-1185">Reference proteome</keyword>
<evidence type="ECO:0000256" key="1">
    <source>
        <dbReference type="ARBA" id="ARBA00004984"/>
    </source>
</evidence>
<keyword evidence="5 9" id="KW-0479">Metal-binding</keyword>
<dbReference type="Gene3D" id="3.20.20.140">
    <property type="entry name" value="Metal-dependent hydrolases"/>
    <property type="match status" value="1"/>
</dbReference>
<dbReference type="EC" id="3.5.4.3" evidence="3 9"/>
<comment type="catalytic activity">
    <reaction evidence="8 9">
        <text>guanine + H2O + H(+) = xanthine + NH4(+)</text>
        <dbReference type="Rhea" id="RHEA:14665"/>
        <dbReference type="ChEBI" id="CHEBI:15377"/>
        <dbReference type="ChEBI" id="CHEBI:15378"/>
        <dbReference type="ChEBI" id="CHEBI:16235"/>
        <dbReference type="ChEBI" id="CHEBI:17712"/>
        <dbReference type="ChEBI" id="CHEBI:28938"/>
        <dbReference type="EC" id="3.5.4.3"/>
    </reaction>
</comment>
<dbReference type="GO" id="GO:0008892">
    <property type="term" value="F:guanine deaminase activity"/>
    <property type="evidence" value="ECO:0007669"/>
    <property type="project" value="UniProtKB-UniRule"/>
</dbReference>
<dbReference type="AlphaFoldDB" id="A0A9N9TDB9"/>
<proteinExistence type="inferred from homology"/>
<dbReference type="Proteomes" id="UP001153712">
    <property type="component" value="Chromosome 1"/>
</dbReference>
<dbReference type="GO" id="GO:0005829">
    <property type="term" value="C:cytosol"/>
    <property type="evidence" value="ECO:0007669"/>
    <property type="project" value="TreeGrafter"/>
</dbReference>
<dbReference type="Gene3D" id="2.30.40.10">
    <property type="entry name" value="Urease, subunit C, domain 1"/>
    <property type="match status" value="1"/>
</dbReference>
<dbReference type="InterPro" id="IPR011059">
    <property type="entry name" value="Metal-dep_hydrolase_composite"/>
</dbReference>
<dbReference type="EMBL" id="OU900094">
    <property type="protein sequence ID" value="CAG9853630.1"/>
    <property type="molecule type" value="Genomic_DNA"/>
</dbReference>
<dbReference type="GO" id="GO:0008270">
    <property type="term" value="F:zinc ion binding"/>
    <property type="evidence" value="ECO:0007669"/>
    <property type="project" value="UniProtKB-UniRule"/>
</dbReference>
<dbReference type="SUPFAM" id="SSF51338">
    <property type="entry name" value="Composite domain of metallo-dependent hydrolases"/>
    <property type="match status" value="2"/>
</dbReference>
<comment type="similarity">
    <text evidence="2 9">Belongs to the metallo-dependent hydrolases superfamily. ATZ/TRZ family.</text>
</comment>
<evidence type="ECO:0000313" key="12">
    <source>
        <dbReference type="Proteomes" id="UP001153712"/>
    </source>
</evidence>
<dbReference type="NCBIfam" id="TIGR02967">
    <property type="entry name" value="guan_deamin"/>
    <property type="match status" value="1"/>
</dbReference>
<evidence type="ECO:0000256" key="2">
    <source>
        <dbReference type="ARBA" id="ARBA00006745"/>
    </source>
</evidence>
<gene>
    <name evidence="11" type="ORF">PHYEVI_LOCUS103</name>
</gene>
<comment type="pathway">
    <text evidence="1 9">Purine metabolism; guanine degradation; xanthine from guanine: step 1/1.</text>
</comment>
<dbReference type="Pfam" id="PF01979">
    <property type="entry name" value="Amidohydro_1"/>
    <property type="match status" value="1"/>
</dbReference>
<dbReference type="PANTHER" id="PTHR11271">
    <property type="entry name" value="GUANINE DEAMINASE"/>
    <property type="match status" value="1"/>
</dbReference>
<dbReference type="FunFam" id="3.20.20.140:FF:000022">
    <property type="entry name" value="Guanine deaminase"/>
    <property type="match status" value="1"/>
</dbReference>
<dbReference type="InterPro" id="IPR014311">
    <property type="entry name" value="Guanine_deaminase"/>
</dbReference>
<dbReference type="PANTHER" id="PTHR11271:SF6">
    <property type="entry name" value="GUANINE DEAMINASE"/>
    <property type="match status" value="1"/>
</dbReference>
<evidence type="ECO:0000256" key="6">
    <source>
        <dbReference type="ARBA" id="ARBA00022801"/>
    </source>
</evidence>
<dbReference type="InterPro" id="IPR006680">
    <property type="entry name" value="Amidohydro-rel"/>
</dbReference>
<name>A0A9N9TDB9_PHYSR</name>
<evidence type="ECO:0000256" key="7">
    <source>
        <dbReference type="ARBA" id="ARBA00022833"/>
    </source>
</evidence>
<dbReference type="InterPro" id="IPR032466">
    <property type="entry name" value="Metal_Hydrolase"/>
</dbReference>
<organism evidence="11 12">
    <name type="scientific">Phyllotreta striolata</name>
    <name type="common">Striped flea beetle</name>
    <name type="synonym">Crioceris striolata</name>
    <dbReference type="NCBI Taxonomy" id="444603"/>
    <lineage>
        <taxon>Eukaryota</taxon>
        <taxon>Metazoa</taxon>
        <taxon>Ecdysozoa</taxon>
        <taxon>Arthropoda</taxon>
        <taxon>Hexapoda</taxon>
        <taxon>Insecta</taxon>
        <taxon>Pterygota</taxon>
        <taxon>Neoptera</taxon>
        <taxon>Endopterygota</taxon>
        <taxon>Coleoptera</taxon>
        <taxon>Polyphaga</taxon>
        <taxon>Cucujiformia</taxon>
        <taxon>Chrysomeloidea</taxon>
        <taxon>Chrysomelidae</taxon>
        <taxon>Galerucinae</taxon>
        <taxon>Alticini</taxon>
        <taxon>Phyllotreta</taxon>
    </lineage>
</organism>
<reference evidence="11" key="1">
    <citation type="submission" date="2022-01" db="EMBL/GenBank/DDBJ databases">
        <authorList>
            <person name="King R."/>
        </authorList>
    </citation>
    <scope>NUCLEOTIDE SEQUENCE</scope>
</reference>
<evidence type="ECO:0000256" key="8">
    <source>
        <dbReference type="ARBA" id="ARBA00051148"/>
    </source>
</evidence>
<keyword evidence="6 9" id="KW-0378">Hydrolase</keyword>
<keyword evidence="7 9" id="KW-0862">Zinc</keyword>
<evidence type="ECO:0000256" key="9">
    <source>
        <dbReference type="RuleBase" id="RU366009"/>
    </source>
</evidence>
<dbReference type="InterPro" id="IPR051607">
    <property type="entry name" value="Metallo-dep_hydrolases"/>
</dbReference>
<sequence length="436" mass="48472">MAAQNPQIFMGNILHCKSRTEMEVIENGYIIVIGSKILAIGQGSTLSDAKAKLCLGNKTPVRTLTESQILIPGLIDTHLHASQYPNCGVGYDKQLLDWLNTYTYPTEKKFADLEFSRKVFKAVVKKSITCGTTTACYFGTIFNASCNVLVDTVIEQGQRALVGKVNMICNAPDDYIELPEKSLANTKEFVKYVNSKYNELVKPIITPRFALSVDKEFMQELSLLAKCEDLHIQSHISETKEEVELVENIYGTFYANAYDEGNLLTKKTIMAHGIYLMHDELKLLARRGTSISHCPDSNLCLKSGALNVKQLWDYGISVGLGTDISGGTYPSVINAMRLCLYLSVHVSFYIKNMVPLTYEEVFYLGTLGGSEALSLQKVTGNFEVNKDFDAIIVDMNVESGLDYLQPCSPRELLQKFIYSGNETNVLSVYVAGKLVK</sequence>
<dbReference type="GO" id="GO:0006147">
    <property type="term" value="P:guanine catabolic process"/>
    <property type="evidence" value="ECO:0007669"/>
    <property type="project" value="UniProtKB-UniRule"/>
</dbReference>
<comment type="cofactor">
    <cofactor evidence="9">
        <name>Zn(2+)</name>
        <dbReference type="ChEBI" id="CHEBI:29105"/>
    </cofactor>
    <text evidence="9">Binds 1 zinc ion per subunit.</text>
</comment>